<dbReference type="EMBL" id="CAEZTQ010000050">
    <property type="protein sequence ID" value="CAB4569706.1"/>
    <property type="molecule type" value="Genomic_DNA"/>
</dbReference>
<dbReference type="EMBL" id="CAEZTC010000040">
    <property type="protein sequence ID" value="CAB4555347.1"/>
    <property type="molecule type" value="Genomic_DNA"/>
</dbReference>
<gene>
    <name evidence="1" type="ORF">UFOPK1572_00455</name>
    <name evidence="2" type="ORF">UFOPK1704_00368</name>
    <name evidence="3" type="ORF">UFOPK2169_01780</name>
</gene>
<evidence type="ECO:0000313" key="3">
    <source>
        <dbReference type="EMBL" id="CAB4667493.1"/>
    </source>
</evidence>
<protein>
    <submittedName>
        <fullName evidence="2">Unannotated protein</fullName>
    </submittedName>
</protein>
<dbReference type="AlphaFoldDB" id="A0A6J6E1S5"/>
<dbReference type="PROSITE" id="PS51257">
    <property type="entry name" value="PROKAR_LIPOPROTEIN"/>
    <property type="match status" value="1"/>
</dbReference>
<evidence type="ECO:0000313" key="2">
    <source>
        <dbReference type="EMBL" id="CAB4569706.1"/>
    </source>
</evidence>
<proteinExistence type="predicted"/>
<evidence type="ECO:0000313" key="1">
    <source>
        <dbReference type="EMBL" id="CAB4555347.1"/>
    </source>
</evidence>
<sequence>MSFKKSSLSLVLLLATTAACTRSAEGQLPTPEMISESLLTITEIPGEWNESQRQIFTEREPENPSIDPSIWCPAAKEVTKNLIELAGTSGADVEMQKEATSGPSSMMRLQAWSNSDVNAYYRDAKEAVRICDGTTSTDDVGVVSITEVIEGRDIGDESISWQQQVTPPSALLEDKFATTSRTTIARFGDILMVLQLGDVQAGTNKAMTEDEWWSIVELAGRKLDKLSEQVHD</sequence>
<dbReference type="EMBL" id="CAEZWE010000119">
    <property type="protein sequence ID" value="CAB4667493.1"/>
    <property type="molecule type" value="Genomic_DNA"/>
</dbReference>
<organism evidence="2">
    <name type="scientific">freshwater metagenome</name>
    <dbReference type="NCBI Taxonomy" id="449393"/>
    <lineage>
        <taxon>unclassified sequences</taxon>
        <taxon>metagenomes</taxon>
        <taxon>ecological metagenomes</taxon>
    </lineage>
</organism>
<reference evidence="2" key="1">
    <citation type="submission" date="2020-05" db="EMBL/GenBank/DDBJ databases">
        <authorList>
            <person name="Chiriac C."/>
            <person name="Salcher M."/>
            <person name="Ghai R."/>
            <person name="Kavagutti S V."/>
        </authorList>
    </citation>
    <scope>NUCLEOTIDE SEQUENCE</scope>
</reference>
<name>A0A6J6E1S5_9ZZZZ</name>
<accession>A0A6J6E1S5</accession>